<evidence type="ECO:0000256" key="6">
    <source>
        <dbReference type="ARBA" id="ARBA00023180"/>
    </source>
</evidence>
<evidence type="ECO:0000256" key="5">
    <source>
        <dbReference type="ARBA" id="ARBA00023136"/>
    </source>
</evidence>
<dbReference type="AlphaFoldDB" id="A0A0K2TQR5"/>
<evidence type="ECO:0000259" key="8">
    <source>
        <dbReference type="PROSITE" id="PS50156"/>
    </source>
</evidence>
<dbReference type="Pfam" id="PF02460">
    <property type="entry name" value="Patched"/>
    <property type="match status" value="1"/>
</dbReference>
<dbReference type="InterPro" id="IPR051697">
    <property type="entry name" value="Patched_domain-protein"/>
</dbReference>
<dbReference type="PRINTS" id="PR00702">
    <property type="entry name" value="ACRIFLAVINRP"/>
</dbReference>
<keyword evidence="3 7" id="KW-0812">Transmembrane</keyword>
<dbReference type="InterPro" id="IPR000731">
    <property type="entry name" value="SSD"/>
</dbReference>
<keyword evidence="5 7" id="KW-0472">Membrane</keyword>
<accession>A0A0K2TQR5</accession>
<keyword evidence="6" id="KW-0325">Glycoprotein</keyword>
<dbReference type="EMBL" id="HACA01010385">
    <property type="protein sequence ID" value="CDW27746.1"/>
    <property type="molecule type" value="Transcribed_RNA"/>
</dbReference>
<evidence type="ECO:0000256" key="1">
    <source>
        <dbReference type="ARBA" id="ARBA00004141"/>
    </source>
</evidence>
<comment type="similarity">
    <text evidence="2">Belongs to the patched family.</text>
</comment>
<sequence length="968" mass="110698">MVIYGIACWRLDAYVRKCMGSLGRFIGKHPSHFITVPFLLGLLFASGLQQIVYQSDPKYLFFPSYSRTINDKEIVEKLFPTNYSNYEIGKELSNEYEAHLIFVPKNGSSLLNIEYWKSIAELDKIIYEKLRIVQDKNVTFKDICVKFEGQCVRNTFLSLRRFMKEINSGLLELTYPMTQDPTTYEIYKLPIFAGGITVDENNTNIVRKIQALRLSYILDPSQSKYANLWLSALLEFLDNISTPHLNVYKMTTKSIEVEFASNVDSAIDFLPLSVALLISYNIWNALNWNNPILGKPYVSLVGSLNIVVAIGAAWGFLMYIGVEWISINLASVFILLGVGLDDIYVILFSWRRTSELLSVPERLSLCYEEAAVSITITSLTNIVSFVMGSAFPVFPSVWIFCLYSGIGIFFIYIWTLTFFGGVLAISGYTEETERLKKKQDIDIVDSEIGFDFLNHFYESTLPNILNKVYAKVIVIALYLTYLTSFILIILNNTKEGLDRSKLSRYDSFLSSYYKAEDNYFRQNPYRFQVVFTEALDYSNSSVRQQISNFINKIQNSKYVSQNEQFKENWLHVFDQIVEKKQTIFTGWTLENSEHRFITKLSETLHRHHLPEIEENIVFNHNKTKILASRIFLQSEKVRNSHEEKLMMQDLYEILDSAPFETIIFNPLFPFFDQFLQVLPSTIYSVSITAIVVILITFILIPNIVFTLWVTIALVSIEIGVLGFMVIFEINLDIISMICLIMCVGFSIDYSAHVSYHFVSMNIRNNSIRLKSTLAAYGPPIVQSAVSTMLGVTGLFFLPSYIIRSFSLLLVIVILLGVIHGTVLLPVLLSLTFCNSNTDDIQSIQSSPQLENQKNLSSAIPLIIPSNLVDPCLENEIPKLNKKRRRRSDSFQRSGKARASVIPQELIHKSNMEIEFQHNKDLGVSNILLVPNESEVSSDEDISIEENMYLKSDPVQSLDFNDDEPEMII</sequence>
<dbReference type="PANTHER" id="PTHR10796">
    <property type="entry name" value="PATCHED-RELATED"/>
    <property type="match status" value="1"/>
</dbReference>
<feature type="transmembrane region" description="Helical" evidence="7">
    <location>
        <begin position="733"/>
        <end position="758"/>
    </location>
</feature>
<name>A0A0K2TQR5_LEPSM</name>
<reference evidence="9" key="1">
    <citation type="submission" date="2014-05" db="EMBL/GenBank/DDBJ databases">
        <authorList>
            <person name="Chronopoulou M."/>
        </authorList>
    </citation>
    <scope>NUCLEOTIDE SEQUENCE</scope>
    <source>
        <tissue evidence="9">Whole organism</tissue>
    </source>
</reference>
<proteinExistence type="inferred from homology"/>
<dbReference type="Gene3D" id="1.20.1640.10">
    <property type="entry name" value="Multidrug efflux transporter AcrB transmembrane domain"/>
    <property type="match status" value="2"/>
</dbReference>
<feature type="transmembrane region" description="Helical" evidence="7">
    <location>
        <begin position="269"/>
        <end position="286"/>
    </location>
</feature>
<dbReference type="SUPFAM" id="SSF82866">
    <property type="entry name" value="Multidrug efflux transporter AcrB transmembrane domain"/>
    <property type="match status" value="2"/>
</dbReference>
<organism evidence="9">
    <name type="scientific">Lepeophtheirus salmonis</name>
    <name type="common">Salmon louse</name>
    <name type="synonym">Caligus salmonis</name>
    <dbReference type="NCBI Taxonomy" id="72036"/>
    <lineage>
        <taxon>Eukaryota</taxon>
        <taxon>Metazoa</taxon>
        <taxon>Ecdysozoa</taxon>
        <taxon>Arthropoda</taxon>
        <taxon>Crustacea</taxon>
        <taxon>Multicrustacea</taxon>
        <taxon>Hexanauplia</taxon>
        <taxon>Copepoda</taxon>
        <taxon>Siphonostomatoida</taxon>
        <taxon>Caligidae</taxon>
        <taxon>Lepeophtheirus</taxon>
    </lineage>
</organism>
<feature type="transmembrane region" description="Helical" evidence="7">
    <location>
        <begin position="397"/>
        <end position="428"/>
    </location>
</feature>
<keyword evidence="4 7" id="KW-1133">Transmembrane helix</keyword>
<evidence type="ECO:0000256" key="3">
    <source>
        <dbReference type="ARBA" id="ARBA00022692"/>
    </source>
</evidence>
<evidence type="ECO:0000313" key="9">
    <source>
        <dbReference type="EMBL" id="CDW27746.1"/>
    </source>
</evidence>
<dbReference type="InterPro" id="IPR003392">
    <property type="entry name" value="PTHD_SSD"/>
</dbReference>
<feature type="transmembrane region" description="Helical" evidence="7">
    <location>
        <begin position="468"/>
        <end position="490"/>
    </location>
</feature>
<feature type="transmembrane region" description="Helical" evidence="7">
    <location>
        <begin position="327"/>
        <end position="350"/>
    </location>
</feature>
<evidence type="ECO:0000256" key="7">
    <source>
        <dbReference type="SAM" id="Phobius"/>
    </source>
</evidence>
<protein>
    <recommendedName>
        <fullName evidence="8">SSD domain-containing protein</fullName>
    </recommendedName>
</protein>
<comment type="subcellular location">
    <subcellularLocation>
        <location evidence="1">Membrane</location>
        <topology evidence="1">Multi-pass membrane protein</topology>
    </subcellularLocation>
</comment>
<feature type="transmembrane region" description="Helical" evidence="7">
    <location>
        <begin position="370"/>
        <end position="391"/>
    </location>
</feature>
<evidence type="ECO:0000256" key="2">
    <source>
        <dbReference type="ARBA" id="ARBA00005585"/>
    </source>
</evidence>
<feature type="domain" description="SSD" evidence="8">
    <location>
        <begin position="266"/>
        <end position="425"/>
    </location>
</feature>
<dbReference type="GO" id="GO:0022857">
    <property type="term" value="F:transmembrane transporter activity"/>
    <property type="evidence" value="ECO:0007669"/>
    <property type="project" value="InterPro"/>
</dbReference>
<dbReference type="PANTHER" id="PTHR10796:SF92">
    <property type="entry name" value="PATCHED-RELATED, ISOFORM A"/>
    <property type="match status" value="1"/>
</dbReference>
<feature type="transmembrane region" description="Helical" evidence="7">
    <location>
        <begin position="807"/>
        <end position="828"/>
    </location>
</feature>
<evidence type="ECO:0000256" key="4">
    <source>
        <dbReference type="ARBA" id="ARBA00022989"/>
    </source>
</evidence>
<dbReference type="GO" id="GO:0016020">
    <property type="term" value="C:membrane"/>
    <property type="evidence" value="ECO:0007669"/>
    <property type="project" value="UniProtKB-SubCell"/>
</dbReference>
<feature type="transmembrane region" description="Helical" evidence="7">
    <location>
        <begin position="779"/>
        <end position="801"/>
    </location>
</feature>
<dbReference type="InterPro" id="IPR001036">
    <property type="entry name" value="Acrflvin-R"/>
</dbReference>
<dbReference type="PROSITE" id="PS50156">
    <property type="entry name" value="SSD"/>
    <property type="match status" value="1"/>
</dbReference>
<feature type="transmembrane region" description="Helical" evidence="7">
    <location>
        <begin position="707"/>
        <end position="727"/>
    </location>
</feature>
<feature type="transmembrane region" description="Helical" evidence="7">
    <location>
        <begin position="298"/>
        <end position="321"/>
    </location>
</feature>
<feature type="transmembrane region" description="Helical" evidence="7">
    <location>
        <begin position="682"/>
        <end position="700"/>
    </location>
</feature>
<dbReference type="OrthoDB" id="6510177at2759"/>